<feature type="region of interest" description="Disordered" evidence="1">
    <location>
        <begin position="505"/>
        <end position="801"/>
    </location>
</feature>
<name>A0AA88IFK0_ARTSF</name>
<feature type="compositionally biased region" description="Polar residues" evidence="1">
    <location>
        <begin position="593"/>
        <end position="628"/>
    </location>
</feature>
<accession>A0AA88IFK0</accession>
<feature type="region of interest" description="Disordered" evidence="1">
    <location>
        <begin position="78"/>
        <end position="266"/>
    </location>
</feature>
<dbReference type="Proteomes" id="UP001187531">
    <property type="component" value="Unassembled WGS sequence"/>
</dbReference>
<feature type="compositionally biased region" description="Polar residues" evidence="1">
    <location>
        <begin position="146"/>
        <end position="174"/>
    </location>
</feature>
<feature type="compositionally biased region" description="Basic residues" evidence="1">
    <location>
        <begin position="183"/>
        <end position="203"/>
    </location>
</feature>
<feature type="compositionally biased region" description="Polar residues" evidence="1">
    <location>
        <begin position="391"/>
        <end position="400"/>
    </location>
</feature>
<sequence>MKLIIFLLVAFQVCNLTVFAFSEGLLESQRNERRLRLFGESKSTASEQSQKSEIDRTSGHFDFLSKFMSHKKKKQQGYEAASSYSGSQQSYGTPQQSYGSPQSSYGAPQPSHYATQQSYGTPQQSYGVPKKAPKQAYGAPQASYGVPQQSYGNPQQSYGAPQQSHDAPTQSYGAPSQEYGAPKKQKKQKKHKHKKEKGKKHKGGYGAPQEQQYGPPKPVQGTYGPPNHPKPAYTAPKPQNQYNQGPSQGYTSQQSSSYSQPQVPQVYRAPVRPSYVQAAVIIPSPPLQSNPYGTPSQEPAIVKQPALPNSASSSTGLIYGGALSPQISAVIKNYQNEKPALPSSSYPVGSQQVPNSFAQPGQSPSPIAPSSPQGNYNNDLNIIPSVGYETPGSQSDTHLPSLQQEFNSYGTASGFNSNNYAKGSGLPTNGFSSSSGLVEQQNHGIDTSQYKKPLSNSEQGPPSQPSSQYPLQGQPGQFPSNHDISSGSNNVFPENLQYNSAKLPYSSQQQDSNFGGFRDSLSPSSQISAQAQPEQFSSNYNFPSGSNTAISETSQFNSAKSPYSPQQQESNFGGFTDTHSFNSQFPPQEKPEQFSSNYNIPSGSNDGFSGTLQFNSANSPYSPQQQESDFGGFRDTPSPSSQFPPQAQNEQFESNYNTVSISNNGFSQGLQLNSDKSPYSSQQPESNFGGFRDTPSHSSQFPSQAQPEQFESSYNTLSGSNGFSESLQLNSAKSPYSSQQPESNFGTFEDTGSPISGVSNTFSEVSSFNGYNEERGQYQNPSEQYLEQQGQNGNQVSQQSIPYSQPQEFQGISQLFKNEQANNIVQAGQEQANSPYFQENQPINAGTPLKTPDSSRFSSYQSGAEAPLPQTTPPSVSTFVPYYREEQTTERISDEQIPTYTPVQPNPIQSSYLPPSPQNNQQTYGYIGNDQSIDGQGPKEGTYQGFGDSFGSLDSFFKDMPWAKEQDSGFGFFGRDFGQFQGQDSGQSVMASQGDQLNSNQFYDQSLNPTTEVHSEIPHQTPRTGDIVISDDTQPDINVDESQNLQSDLNVPYGIGHVSEMIEMMDKFHRDQQSLLTVPAAEVPSTSAWDQQAAAELNQPRLPFEEQLSTFGQAGIAQTEIQQQQFGLNDLSVQNNQQISQSSEAQPQGFQEQQFGVSDLSAQNIQQNSQSLDIQPQGFQEQQFGSFDNAAVGPSNSQPEANPALSNNKLQYKYEKRRTALKKRRTNRRPTVTDKSSL</sequence>
<feature type="compositionally biased region" description="Low complexity" evidence="1">
    <location>
        <begin position="788"/>
        <end position="800"/>
    </location>
</feature>
<evidence type="ECO:0000256" key="2">
    <source>
        <dbReference type="SAM" id="SignalP"/>
    </source>
</evidence>
<proteinExistence type="predicted"/>
<feature type="compositionally biased region" description="Low complexity" evidence="1">
    <location>
        <begin position="459"/>
        <end position="477"/>
    </location>
</feature>
<keyword evidence="4" id="KW-1185">Reference proteome</keyword>
<feature type="compositionally biased region" description="Polar residues" evidence="1">
    <location>
        <begin position="777"/>
        <end position="787"/>
    </location>
</feature>
<feature type="signal peptide" evidence="2">
    <location>
        <begin position="1"/>
        <end position="20"/>
    </location>
</feature>
<feature type="compositionally biased region" description="Polar residues" evidence="1">
    <location>
        <begin position="753"/>
        <end position="770"/>
    </location>
</feature>
<comment type="caution">
    <text evidence="3">The sequence shown here is derived from an EMBL/GenBank/DDBJ whole genome shotgun (WGS) entry which is preliminary data.</text>
</comment>
<evidence type="ECO:0000313" key="4">
    <source>
        <dbReference type="Proteomes" id="UP001187531"/>
    </source>
</evidence>
<feature type="compositionally biased region" description="Low complexity" evidence="1">
    <location>
        <begin position="244"/>
        <end position="266"/>
    </location>
</feature>
<feature type="compositionally biased region" description="Polar residues" evidence="1">
    <location>
        <begin position="448"/>
        <end position="458"/>
    </location>
</feature>
<feature type="compositionally biased region" description="Polar residues" evidence="1">
    <location>
        <begin position="649"/>
        <end position="686"/>
    </location>
</feature>
<dbReference type="EMBL" id="JAVRJZ010000002">
    <property type="protein sequence ID" value="KAK2725841.1"/>
    <property type="molecule type" value="Genomic_DNA"/>
</dbReference>
<evidence type="ECO:0000313" key="3">
    <source>
        <dbReference type="EMBL" id="KAK2725841.1"/>
    </source>
</evidence>
<feature type="compositionally biased region" description="Polar residues" evidence="1">
    <location>
        <begin position="852"/>
        <end position="862"/>
    </location>
</feature>
<feature type="compositionally biased region" description="Polar residues" evidence="1">
    <location>
        <begin position="112"/>
        <end position="126"/>
    </location>
</feature>
<feature type="compositionally biased region" description="Low complexity" evidence="1">
    <location>
        <begin position="522"/>
        <end position="535"/>
    </location>
</feature>
<feature type="compositionally biased region" description="Polar residues" evidence="1">
    <location>
        <begin position="1194"/>
        <end position="1210"/>
    </location>
</feature>
<feature type="region of interest" description="Disordered" evidence="1">
    <location>
        <begin position="1187"/>
        <end position="1238"/>
    </location>
</feature>
<feature type="compositionally biased region" description="Polar residues" evidence="1">
    <location>
        <begin position="1229"/>
        <end position="1238"/>
    </location>
</feature>
<feature type="compositionally biased region" description="Basic residues" evidence="1">
    <location>
        <begin position="1219"/>
        <end position="1228"/>
    </location>
</feature>
<feature type="region of interest" description="Disordered" evidence="1">
    <location>
        <begin position="338"/>
        <end position="400"/>
    </location>
</feature>
<feature type="compositionally biased region" description="Polar residues" evidence="1">
    <location>
        <begin position="536"/>
        <end position="586"/>
    </location>
</feature>
<feature type="region of interest" description="Disordered" evidence="1">
    <location>
        <begin position="284"/>
        <end position="313"/>
    </location>
</feature>
<feature type="compositionally biased region" description="Polar residues" evidence="1">
    <location>
        <begin position="478"/>
        <end position="493"/>
    </location>
</feature>
<organism evidence="3 4">
    <name type="scientific">Artemia franciscana</name>
    <name type="common">Brine shrimp</name>
    <name type="synonym">Artemia sanfranciscana</name>
    <dbReference type="NCBI Taxonomy" id="6661"/>
    <lineage>
        <taxon>Eukaryota</taxon>
        <taxon>Metazoa</taxon>
        <taxon>Ecdysozoa</taxon>
        <taxon>Arthropoda</taxon>
        <taxon>Crustacea</taxon>
        <taxon>Branchiopoda</taxon>
        <taxon>Anostraca</taxon>
        <taxon>Artemiidae</taxon>
        <taxon>Artemia</taxon>
    </lineage>
</organism>
<reference evidence="3" key="1">
    <citation type="submission" date="2023-07" db="EMBL/GenBank/DDBJ databases">
        <title>Chromosome-level genome assembly of Artemia franciscana.</title>
        <authorList>
            <person name="Jo E."/>
        </authorList>
    </citation>
    <scope>NUCLEOTIDE SEQUENCE</scope>
    <source>
        <tissue evidence="3">Whole body</tissue>
    </source>
</reference>
<keyword evidence="2" id="KW-0732">Signal</keyword>
<feature type="region of interest" description="Disordered" evidence="1">
    <location>
        <begin position="448"/>
        <end position="493"/>
    </location>
</feature>
<feature type="compositionally biased region" description="Polar residues" evidence="1">
    <location>
        <begin position="696"/>
        <end position="746"/>
    </location>
</feature>
<feature type="chain" id="PRO_5041680092" evidence="2">
    <location>
        <begin position="21"/>
        <end position="1238"/>
    </location>
</feature>
<gene>
    <name evidence="3" type="ORF">QYM36_000346</name>
</gene>
<evidence type="ECO:0000256" key="1">
    <source>
        <dbReference type="SAM" id="MobiDB-lite"/>
    </source>
</evidence>
<protein>
    <submittedName>
        <fullName evidence="3">Uncharacterized protein</fullName>
    </submittedName>
</protein>
<feature type="compositionally biased region" description="Low complexity" evidence="1">
    <location>
        <begin position="637"/>
        <end position="648"/>
    </location>
</feature>
<dbReference type="AlphaFoldDB" id="A0AA88IFK0"/>
<feature type="compositionally biased region" description="Low complexity" evidence="1">
    <location>
        <begin position="78"/>
        <end position="106"/>
    </location>
</feature>
<feature type="region of interest" description="Disordered" evidence="1">
    <location>
        <begin position="838"/>
        <end position="876"/>
    </location>
</feature>
<feature type="compositionally biased region" description="Low complexity" evidence="1">
    <location>
        <begin position="358"/>
        <end position="374"/>
    </location>
</feature>
<feature type="compositionally biased region" description="Polar residues" evidence="1">
    <location>
        <begin position="342"/>
        <end position="357"/>
    </location>
</feature>